<dbReference type="OrthoDB" id="1918363at2759"/>
<dbReference type="GO" id="GO:0005643">
    <property type="term" value="C:nuclear pore"/>
    <property type="evidence" value="ECO:0007669"/>
    <property type="project" value="InterPro"/>
</dbReference>
<dbReference type="InParanoid" id="G7E0F1"/>
<dbReference type="RefSeq" id="XP_014566907.1">
    <property type="nucleotide sequence ID" value="XM_014711421.1"/>
</dbReference>
<name>G7E0F1_MIXOS</name>
<dbReference type="HOGENOM" id="CLU_011846_0_0_1"/>
<dbReference type="eggNOG" id="KOG2168">
    <property type="taxonomic scope" value="Eukaryota"/>
</dbReference>
<dbReference type="FunCoup" id="G7E0F1">
    <property type="interactions" value="900"/>
</dbReference>
<evidence type="ECO:0000313" key="6">
    <source>
        <dbReference type="Proteomes" id="UP000009131"/>
    </source>
</evidence>
<dbReference type="GO" id="GO:0016973">
    <property type="term" value="P:poly(A)+ mRNA export from nucleus"/>
    <property type="evidence" value="ECO:0007669"/>
    <property type="project" value="TreeGrafter"/>
</dbReference>
<evidence type="ECO:0000256" key="3">
    <source>
        <dbReference type="ARBA" id="ARBA00023242"/>
    </source>
</evidence>
<dbReference type="GO" id="GO:0006606">
    <property type="term" value="P:protein import into nucleus"/>
    <property type="evidence" value="ECO:0007669"/>
    <property type="project" value="TreeGrafter"/>
</dbReference>
<feature type="compositionally biased region" description="Low complexity" evidence="4">
    <location>
        <begin position="25"/>
        <end position="71"/>
    </location>
</feature>
<proteinExistence type="inferred from homology"/>
<evidence type="ECO:0000256" key="2">
    <source>
        <dbReference type="ARBA" id="ARBA00010186"/>
    </source>
</evidence>
<dbReference type="InterPro" id="IPR007231">
    <property type="entry name" value="Nucleoporin_int_Nup93/Nic96"/>
</dbReference>
<dbReference type="EMBL" id="BABT02000078">
    <property type="protein sequence ID" value="GAA96311.1"/>
    <property type="molecule type" value="Genomic_DNA"/>
</dbReference>
<sequence>MASQDGLNGSGPASLTDLLHRSRKLAASSARPSSSRAANGSGSSSLLTRNLPPASGPSSSQSMPSLAQSGSTAQLPRIELGLDQIEAYSRRLALKAVQNQPTSAQPVPGGDADRAGAYFLATGAQIDTDNLENMLSSLPRQLGRQAQPVNDTVSSTPAGDLPLLLQHMHEQSIVGIIELTRAQTLRDSQKVIDQGLKRSWDKMRATLWDELGAHQAATTANAQDQQSRTLTFESGDDSFSASTSRLGSTRRTNLLGQDESTFGNSVLVDPSTASLVPASLSGATPAKSGQLQMHSRMMKYDQAVRKLNEARKAEEPIGIIRLFADAALASSTGPSTDQKSAQLNETYSLMAKLLHETAVSTDGQAQFTRVQLPQGAYLKGYWDPDRDTVESRAYRHQIIVGGTDFLQDQFMRYVERMLAAKPTEANLGGVPSLQNKIRAFVSLRYSKMGQWTVPDLQLANNTPVWARIFFLLRAGHPQEALSFALENEQSIQKLERSFIPYFKAWLDSPDRRLPRHLRDRFLTEYQQKIRFSSESQDPFKYALYKLMGRSELSRRSVPGVTDTAEDWMWFQLQMIRESEQAEQESYTLQDLGALLVKYGEAHFDPKGSRPLLYFQLLLLSGNYERAVAFLYGRSQYQVDAVHFAIILAYYGLLRLPRKDQVSDVDLLTVEQVSKTQQNATLNFSRLIYRYYRLFARSDPTEALQYIYLICLNIKCPSPIDREQKAICYDYLRELVMDSKAYSQLLGDIRTDGSKVPGQIEKDLKLIGLSSNSDYLANIVRAAAAQADRERRFGDSILLFNLAEEYDAVLRVLNAELGASLSRPSSSAASTAGKAPNASTQFAVQEDPVGTAKSIIGHFEKSIVISSKISRRLKEASITLVNLKEAITLYEQDQLERALSIFEELNIVPLEGDMNTLIRRAEEFKQLDDAITRNFDVVILTVMNTLYKLNARLKESPYGDEGRQSKIAQMKRYARAVMTFSGMLRFALRSETYTQLTRLDVFLH</sequence>
<keyword evidence="3" id="KW-0539">Nucleus</keyword>
<reference evidence="5 6" key="2">
    <citation type="journal article" date="2012" name="Open Biol.">
        <title>Characteristics of nucleosomes and linker DNA regions on the genome of the basidiomycete Mixia osmundae revealed by mono- and dinucleosome mapping.</title>
        <authorList>
            <person name="Nishida H."/>
            <person name="Kondo S."/>
            <person name="Matsumoto T."/>
            <person name="Suzuki Y."/>
            <person name="Yoshikawa H."/>
            <person name="Taylor T.D."/>
            <person name="Sugiyama J."/>
        </authorList>
    </citation>
    <scope>NUCLEOTIDE SEQUENCE [LARGE SCALE GENOMIC DNA]</scope>
    <source>
        <strain evidence="6">CBS 9802 / IAM 14324 / JCM 22182 / KY 12970</strain>
    </source>
</reference>
<gene>
    <name evidence="5" type="primary">Mo02977</name>
    <name evidence="5" type="ORF">E5Q_02977</name>
</gene>
<feature type="compositionally biased region" description="Low complexity" evidence="4">
    <location>
        <begin position="821"/>
        <end position="831"/>
    </location>
</feature>
<feature type="region of interest" description="Disordered" evidence="4">
    <location>
        <begin position="821"/>
        <end position="840"/>
    </location>
</feature>
<dbReference type="GO" id="GO:0017056">
    <property type="term" value="F:structural constituent of nuclear pore"/>
    <property type="evidence" value="ECO:0007669"/>
    <property type="project" value="InterPro"/>
</dbReference>
<comment type="similarity">
    <text evidence="2">Belongs to the nucleoporin interacting component (NIC) family.</text>
</comment>
<dbReference type="STRING" id="764103.G7E0F1"/>
<dbReference type="PANTHER" id="PTHR11225:SF4">
    <property type="entry name" value="NUCLEAR PORE COMPLEX PROTEIN NUP93"/>
    <property type="match status" value="1"/>
</dbReference>
<protein>
    <recommendedName>
        <fullName evidence="7">Nuclear pore protein</fullName>
    </recommendedName>
</protein>
<feature type="region of interest" description="Disordered" evidence="4">
    <location>
        <begin position="1"/>
        <end position="72"/>
    </location>
</feature>
<accession>G7E0F1</accession>
<comment type="caution">
    <text evidence="5">The sequence shown here is derived from an EMBL/GenBank/DDBJ whole genome shotgun (WGS) entry which is preliminary data.</text>
</comment>
<keyword evidence="6" id="KW-1185">Reference proteome</keyword>
<dbReference type="AlphaFoldDB" id="G7E0F1"/>
<evidence type="ECO:0008006" key="7">
    <source>
        <dbReference type="Google" id="ProtNLM"/>
    </source>
</evidence>
<dbReference type="Pfam" id="PF04097">
    <property type="entry name" value="Nic96"/>
    <property type="match status" value="1"/>
</dbReference>
<comment type="subcellular location">
    <subcellularLocation>
        <location evidence="1">Nucleus envelope</location>
    </subcellularLocation>
</comment>
<evidence type="ECO:0000256" key="4">
    <source>
        <dbReference type="SAM" id="MobiDB-lite"/>
    </source>
</evidence>
<evidence type="ECO:0000313" key="5">
    <source>
        <dbReference type="EMBL" id="GAA96311.1"/>
    </source>
</evidence>
<feature type="compositionally biased region" description="Polar residues" evidence="4">
    <location>
        <begin position="1"/>
        <end position="13"/>
    </location>
</feature>
<reference evidence="5 6" key="1">
    <citation type="journal article" date="2011" name="J. Gen. Appl. Microbiol.">
        <title>Draft genome sequencing of the enigmatic basidiomycete Mixia osmundae.</title>
        <authorList>
            <person name="Nishida H."/>
            <person name="Nagatsuka Y."/>
            <person name="Sugiyama J."/>
        </authorList>
    </citation>
    <scope>NUCLEOTIDE SEQUENCE [LARGE SCALE GENOMIC DNA]</scope>
    <source>
        <strain evidence="6">CBS 9802 / IAM 14324 / JCM 22182 / KY 12970</strain>
    </source>
</reference>
<evidence type="ECO:0000256" key="1">
    <source>
        <dbReference type="ARBA" id="ARBA00004259"/>
    </source>
</evidence>
<dbReference type="OMA" id="VWLQFNL"/>
<organism evidence="5 6">
    <name type="scientific">Mixia osmundae (strain CBS 9802 / IAM 14324 / JCM 22182 / KY 12970)</name>
    <dbReference type="NCBI Taxonomy" id="764103"/>
    <lineage>
        <taxon>Eukaryota</taxon>
        <taxon>Fungi</taxon>
        <taxon>Dikarya</taxon>
        <taxon>Basidiomycota</taxon>
        <taxon>Pucciniomycotina</taxon>
        <taxon>Mixiomycetes</taxon>
        <taxon>Mixiales</taxon>
        <taxon>Mixiaceae</taxon>
        <taxon>Mixia</taxon>
    </lineage>
</organism>
<dbReference type="Proteomes" id="UP000009131">
    <property type="component" value="Unassembled WGS sequence"/>
</dbReference>
<dbReference type="PANTHER" id="PTHR11225">
    <property type="entry name" value="NUCLEAR PORE COMPLEX PROTEIN NUP93 NUCLEOPORIN NUP93 DEAD EYE PROTEIN"/>
    <property type="match status" value="1"/>
</dbReference>